<evidence type="ECO:0000256" key="2">
    <source>
        <dbReference type="ARBA" id="ARBA00011738"/>
    </source>
</evidence>
<comment type="subunit">
    <text evidence="2">Homodimer.</text>
</comment>
<evidence type="ECO:0000259" key="7">
    <source>
        <dbReference type="SMART" id="SM00849"/>
    </source>
</evidence>
<evidence type="ECO:0000313" key="9">
    <source>
        <dbReference type="Proteomes" id="UP000034607"/>
    </source>
</evidence>
<dbReference type="Pfam" id="PF00753">
    <property type="entry name" value="Lactamase_B"/>
    <property type="match status" value="1"/>
</dbReference>
<evidence type="ECO:0000256" key="5">
    <source>
        <dbReference type="ARBA" id="ARBA00044690"/>
    </source>
</evidence>
<dbReference type="Gene3D" id="3.60.15.10">
    <property type="entry name" value="Ribonuclease Z/Hydroxyacylglutathione hydrolase-like"/>
    <property type="match status" value="1"/>
</dbReference>
<feature type="domain" description="Metallo-beta-lactamase" evidence="7">
    <location>
        <begin position="23"/>
        <end position="184"/>
    </location>
</feature>
<dbReference type="AlphaFoldDB" id="A0A0G1UGK0"/>
<dbReference type="InterPro" id="IPR039344">
    <property type="entry name" value="MBLAC1"/>
</dbReference>
<dbReference type="CDD" id="cd07711">
    <property type="entry name" value="MBLAC1-like_MBL-fold"/>
    <property type="match status" value="1"/>
</dbReference>
<dbReference type="InterPro" id="IPR001279">
    <property type="entry name" value="Metallo-B-lactamas"/>
</dbReference>
<protein>
    <recommendedName>
        <fullName evidence="3">Metallo-beta-lactamase domain-containing protein 1</fullName>
    </recommendedName>
    <alternativeName>
        <fullName evidence="4">Endoribonuclease MBLAC1</fullName>
    </alternativeName>
</protein>
<dbReference type="Proteomes" id="UP000034607">
    <property type="component" value="Unassembled WGS sequence"/>
</dbReference>
<dbReference type="SUPFAM" id="SSF56281">
    <property type="entry name" value="Metallo-hydrolase/oxidoreductase"/>
    <property type="match status" value="1"/>
</dbReference>
<name>A0A0G1UGK0_9BACT</name>
<evidence type="ECO:0000256" key="3">
    <source>
        <dbReference type="ARBA" id="ARBA00014856"/>
    </source>
</evidence>
<organism evidence="8 9">
    <name type="scientific">Candidatus Amesbacteria bacterium GW2011_GWA2_47_11</name>
    <dbReference type="NCBI Taxonomy" id="1618357"/>
    <lineage>
        <taxon>Bacteria</taxon>
        <taxon>Candidatus Amesiibacteriota</taxon>
    </lineage>
</organism>
<dbReference type="EMBL" id="LCNM01000002">
    <property type="protein sequence ID" value="KKU56835.1"/>
    <property type="molecule type" value="Genomic_DNA"/>
</dbReference>
<comment type="function">
    <text evidence="6">Endoribonuclease that catalyzes the hydrolysis of histone-coding pre-mRNA 3'-end. Involved in histone pre-mRNA processing during the S-phase of the cell cycle, which is required for entering/progressing through S-phase. Cleaves histone pre-mRNA at a major and a minor cleavage site after the 5'-ACCCA-3' and the 5'-ACCCACA-3' sequence, respectively, and located downstream of the stem-loop. May require the presence of the HDE element located at the histone pre-RNA 3'-end to avoid non-specific cleavage.</text>
</comment>
<dbReference type="PANTHER" id="PTHR23200">
    <property type="entry name" value="METALLO-BETA-LACTAMASE DOMAIN-CONTAINING PROTEIN 1"/>
    <property type="match status" value="1"/>
</dbReference>
<dbReference type="SMART" id="SM00849">
    <property type="entry name" value="Lactamase_B"/>
    <property type="match status" value="1"/>
</dbReference>
<evidence type="ECO:0000313" key="8">
    <source>
        <dbReference type="EMBL" id="KKU56835.1"/>
    </source>
</evidence>
<dbReference type="GO" id="GO:0005829">
    <property type="term" value="C:cytosol"/>
    <property type="evidence" value="ECO:0007669"/>
    <property type="project" value="UniProtKB-SubCell"/>
</dbReference>
<evidence type="ECO:0000256" key="6">
    <source>
        <dbReference type="ARBA" id="ARBA00045869"/>
    </source>
</evidence>
<evidence type="ECO:0000256" key="4">
    <source>
        <dbReference type="ARBA" id="ARBA00032988"/>
    </source>
</evidence>
<reference evidence="8 9" key="1">
    <citation type="journal article" date="2015" name="Nature">
        <title>rRNA introns, odd ribosomes, and small enigmatic genomes across a large radiation of phyla.</title>
        <authorList>
            <person name="Brown C.T."/>
            <person name="Hug L.A."/>
            <person name="Thomas B.C."/>
            <person name="Sharon I."/>
            <person name="Castelle C.J."/>
            <person name="Singh A."/>
            <person name="Wilkins M.J."/>
            <person name="Williams K.H."/>
            <person name="Banfield J.F."/>
        </authorList>
    </citation>
    <scope>NUCLEOTIDE SEQUENCE [LARGE SCALE GENOMIC DNA]</scope>
</reference>
<dbReference type="InterPro" id="IPR036866">
    <property type="entry name" value="RibonucZ/Hydroxyglut_hydro"/>
</dbReference>
<evidence type="ECO:0000256" key="1">
    <source>
        <dbReference type="ARBA" id="ARBA00004514"/>
    </source>
</evidence>
<accession>A0A0G1UGK0</accession>
<dbReference type="PANTHER" id="PTHR23200:SF48">
    <property type="entry name" value="METALLO-BETA-LACTAMASE DOMAIN-CONTAINING PROTEIN 1"/>
    <property type="match status" value="1"/>
</dbReference>
<comment type="caution">
    <text evidence="8">The sequence shown here is derived from an EMBL/GenBank/DDBJ whole genome shotgun (WGS) entry which is preliminary data.</text>
</comment>
<proteinExistence type="predicted"/>
<gene>
    <name evidence="8" type="ORF">UX78_C0002G0015</name>
</gene>
<sequence length="191" mass="21004">MNKVKVLVEGYAQVNPDSTWDATSTTTLIDTDKLKIIVDPGCHRQLLLKSLSQISISTRDIDYVFLTHYHPDHCLLAGIFEKATVYDSLQWQKGPLGGDISGNILPETDIQIITTPGHTSDHASLLVPTPKGKVLVAGDVFWWRVGEKQAIDVNAPDEFASDLKQLSLSRSLALSLADFIIPGHGREFALK</sequence>
<comment type="subcellular location">
    <subcellularLocation>
        <location evidence="1">Cytoplasm</location>
        <location evidence="1">Cytosol</location>
    </subcellularLocation>
</comment>
<comment type="catalytic activity">
    <reaction evidence="5">
        <text>a ribonucleotidyl-ribonucleotide-RNA + H2O = a 3'-end ribonucleotide-RNA + a 5'-end 5'-phospho-ribonucleoside-RNA + H(+)</text>
        <dbReference type="Rhea" id="RHEA:68096"/>
        <dbReference type="Rhea" id="RHEA-COMP:15179"/>
        <dbReference type="Rhea" id="RHEA-COMP:17355"/>
        <dbReference type="Rhea" id="RHEA-COMP:17428"/>
        <dbReference type="ChEBI" id="CHEBI:15377"/>
        <dbReference type="ChEBI" id="CHEBI:15378"/>
        <dbReference type="ChEBI" id="CHEBI:74896"/>
        <dbReference type="ChEBI" id="CHEBI:138282"/>
        <dbReference type="ChEBI" id="CHEBI:173118"/>
    </reaction>
    <physiologicalReaction direction="left-to-right" evidence="5">
        <dbReference type="Rhea" id="RHEA:68097"/>
    </physiologicalReaction>
</comment>